<keyword evidence="1" id="KW-0560">Oxidoreductase</keyword>
<accession>D8J8H3</accession>
<dbReference type="STRING" id="795797.HacjB3_14190"/>
<feature type="domain" description="FAD dependent oxidoreductase" evidence="3">
    <location>
        <begin position="316"/>
        <end position="648"/>
    </location>
</feature>
<dbReference type="GO" id="GO:0005737">
    <property type="term" value="C:cytoplasm"/>
    <property type="evidence" value="ECO:0007669"/>
    <property type="project" value="TreeGrafter"/>
</dbReference>
<dbReference type="Gene3D" id="3.50.50.60">
    <property type="entry name" value="FAD/NAD(P)-binding domain"/>
    <property type="match status" value="1"/>
</dbReference>
<dbReference type="InterPro" id="IPR006076">
    <property type="entry name" value="FAD-dep_OxRdtase"/>
</dbReference>
<dbReference type="GO" id="GO:0016491">
    <property type="term" value="F:oxidoreductase activity"/>
    <property type="evidence" value="ECO:0007669"/>
    <property type="project" value="UniProtKB-KW"/>
</dbReference>
<sequence>MRPSLPTSGYDRTDADTTTRAGRGESRFPPTVNGVSEEAMLTGTPVDATGLDAAALKPAECDPARGLDLPVGTVVIDYEGREHLPDSDVLETLASEKEVYLTTPVRADGFDPLGDDSLLDGIPEGVDRVLVAGHGAYLSEDERNKALAPRLGAAVEGASGAWVGTEGVERLALATGATQFELLGRSTTHDIRALRAAGFSGEIAVYAPTVLTDAPEAVLDALGAYVARRRPVARALPEGAPTDASATRPRPRGVARGQRRLRARRYPRSGRRAGRDPAGGGRGHGRRLSRPRDRYVPVIRRDESQVPGVRTGPMERIAVIGGGAVGLTAAADLASAGEDVTVFERGEVGSGSTGRAAGVLYDAYAEDVDARIGRRAIERFRAFSGERGFAFHETPYVWFARADDDRRAEAIREQVAGMRSHGIDARLLDRTALAALAPAIATEDVGVAAIARNAGWTDPSTYAEAMATTARAAGAEIRTDTPAALAEGGIRADGGRERFETVVVAAGAYTKRVLENAGHRIAMKPYRVQALTTAETVETSMGYDASAGFYFRPHPDGLLVGDGTEDVESDPDEWTREADGTFVSSALERASERFERELSVARAWAGLCTATPDGDPLLGWLAEDLYVATGWQGHGFMRAPALGELIAREVRGGPGIEAFDPTRFTGEEEFPIVEGMVL</sequence>
<dbReference type="Pfam" id="PF01266">
    <property type="entry name" value="DAO"/>
    <property type="match status" value="1"/>
</dbReference>
<protein>
    <submittedName>
        <fullName evidence="4">Sarcosine oxidase beta subunit</fullName>
    </submittedName>
</protein>
<dbReference type="SUPFAM" id="SSF51905">
    <property type="entry name" value="FAD/NAD(P)-binding domain"/>
    <property type="match status" value="1"/>
</dbReference>
<feature type="compositionally biased region" description="Basic residues" evidence="2">
    <location>
        <begin position="249"/>
        <end position="272"/>
    </location>
</feature>
<feature type="region of interest" description="Disordered" evidence="2">
    <location>
        <begin position="236"/>
        <end position="293"/>
    </location>
</feature>
<organism evidence="4 5">
    <name type="scientific">Halalkalicoccus jeotgali (strain DSM 18796 / CECT 7217 / JCM 14584 / KCTC 4019 / B3)</name>
    <dbReference type="NCBI Taxonomy" id="795797"/>
    <lineage>
        <taxon>Archaea</taxon>
        <taxon>Methanobacteriati</taxon>
        <taxon>Methanobacteriota</taxon>
        <taxon>Stenosarchaea group</taxon>
        <taxon>Halobacteria</taxon>
        <taxon>Halobacteriales</taxon>
        <taxon>Halococcaceae</taxon>
        <taxon>Halalkalicoccus</taxon>
    </lineage>
</organism>
<dbReference type="Pfam" id="PF24114">
    <property type="entry name" value="DUF7388"/>
    <property type="match status" value="1"/>
</dbReference>
<evidence type="ECO:0000313" key="5">
    <source>
        <dbReference type="Proteomes" id="UP000000390"/>
    </source>
</evidence>
<gene>
    <name evidence="4" type="ordered locus">HacjB3_14190</name>
</gene>
<dbReference type="Gene3D" id="3.30.9.10">
    <property type="entry name" value="D-Amino Acid Oxidase, subunit A, domain 2"/>
    <property type="match status" value="1"/>
</dbReference>
<dbReference type="AlphaFoldDB" id="D8J8H3"/>
<dbReference type="InterPro" id="IPR055812">
    <property type="entry name" value="DUF7388"/>
</dbReference>
<feature type="region of interest" description="Disordered" evidence="2">
    <location>
        <begin position="1"/>
        <end position="29"/>
    </location>
</feature>
<dbReference type="PATRIC" id="fig|795797.18.peg.2839"/>
<dbReference type="PANTHER" id="PTHR13847:SF287">
    <property type="entry name" value="FAD-DEPENDENT OXIDOREDUCTASE DOMAIN-CONTAINING PROTEIN 1"/>
    <property type="match status" value="1"/>
</dbReference>
<evidence type="ECO:0000259" key="3">
    <source>
        <dbReference type="Pfam" id="PF01266"/>
    </source>
</evidence>
<dbReference type="eggNOG" id="arCOG00755">
    <property type="taxonomic scope" value="Archaea"/>
</dbReference>
<dbReference type="Proteomes" id="UP000000390">
    <property type="component" value="Chromosome"/>
</dbReference>
<dbReference type="PANTHER" id="PTHR13847">
    <property type="entry name" value="SARCOSINE DEHYDROGENASE-RELATED"/>
    <property type="match status" value="1"/>
</dbReference>
<feature type="compositionally biased region" description="Basic and acidic residues" evidence="2">
    <location>
        <begin position="11"/>
        <end position="26"/>
    </location>
</feature>
<dbReference type="HOGENOM" id="CLU_405254_0_0_2"/>
<dbReference type="EMBL" id="CP002062">
    <property type="protein sequence ID" value="ADJ16219.1"/>
    <property type="molecule type" value="Genomic_DNA"/>
</dbReference>
<proteinExistence type="predicted"/>
<dbReference type="InterPro" id="IPR036188">
    <property type="entry name" value="FAD/NAD-bd_sf"/>
</dbReference>
<reference evidence="4 5" key="1">
    <citation type="journal article" date="2010" name="J. Bacteriol.">
        <title>Complete genome sequence of Halalkalicoccus jeotgali B3(T), an extremely halophilic archaeon.</title>
        <authorList>
            <person name="Roh S.W."/>
            <person name="Nam Y.D."/>
            <person name="Nam S.H."/>
            <person name="Choi S.H."/>
            <person name="Park H.S."/>
            <person name="Bae J.W."/>
        </authorList>
    </citation>
    <scope>NUCLEOTIDE SEQUENCE [LARGE SCALE GENOMIC DNA]</scope>
    <source>
        <strain evidence="5">DSM 18796 / CECT 7217 / JCM 14584 / KCTC 4019 / B3</strain>
    </source>
</reference>
<dbReference type="KEGG" id="hje:HacjB3_14190"/>
<evidence type="ECO:0000313" key="4">
    <source>
        <dbReference type="EMBL" id="ADJ16219.1"/>
    </source>
</evidence>
<evidence type="ECO:0000256" key="1">
    <source>
        <dbReference type="ARBA" id="ARBA00023002"/>
    </source>
</evidence>
<name>D8J8H3_HALJB</name>
<evidence type="ECO:0000256" key="2">
    <source>
        <dbReference type="SAM" id="MobiDB-lite"/>
    </source>
</evidence>